<organism evidence="2 3">
    <name type="scientific">Paracoccus aurantiacus</name>
    <dbReference type="NCBI Taxonomy" id="2599412"/>
    <lineage>
        <taxon>Bacteria</taxon>
        <taxon>Pseudomonadati</taxon>
        <taxon>Pseudomonadota</taxon>
        <taxon>Alphaproteobacteria</taxon>
        <taxon>Rhodobacterales</taxon>
        <taxon>Paracoccaceae</taxon>
        <taxon>Paracoccus</taxon>
    </lineage>
</organism>
<dbReference type="OrthoDB" id="6305173at2"/>
<keyword evidence="3" id="KW-1185">Reference proteome</keyword>
<evidence type="ECO:0000313" key="3">
    <source>
        <dbReference type="Proteomes" id="UP000321562"/>
    </source>
</evidence>
<dbReference type="SUPFAM" id="SSF51294">
    <property type="entry name" value="Hedgehog/intein (Hint) domain"/>
    <property type="match status" value="1"/>
</dbReference>
<dbReference type="EMBL" id="VOPL01000001">
    <property type="protein sequence ID" value="TXB71308.1"/>
    <property type="molecule type" value="Genomic_DNA"/>
</dbReference>
<evidence type="ECO:0000313" key="2">
    <source>
        <dbReference type="EMBL" id="TXB71308.1"/>
    </source>
</evidence>
<dbReference type="Proteomes" id="UP000321562">
    <property type="component" value="Unassembled WGS sequence"/>
</dbReference>
<dbReference type="Pfam" id="PF13403">
    <property type="entry name" value="Hint_2"/>
    <property type="match status" value="1"/>
</dbReference>
<proteinExistence type="predicted"/>
<name>A0A5C6SA70_9RHOB</name>
<gene>
    <name evidence="2" type="ORF">FQV27_00910</name>
</gene>
<reference evidence="2 3" key="1">
    <citation type="submission" date="2019-08" db="EMBL/GenBank/DDBJ databases">
        <authorList>
            <person name="Ye J."/>
        </authorList>
    </citation>
    <scope>NUCLEOTIDE SEQUENCE [LARGE SCALE GENOMIC DNA]</scope>
    <source>
        <strain evidence="2 3">TK008</strain>
    </source>
</reference>
<dbReference type="InterPro" id="IPR036844">
    <property type="entry name" value="Hint_dom_sf"/>
</dbReference>
<evidence type="ECO:0000259" key="1">
    <source>
        <dbReference type="Pfam" id="PF13403"/>
    </source>
</evidence>
<comment type="caution">
    <text evidence="2">The sequence shown here is derived from an EMBL/GenBank/DDBJ whole genome shotgun (WGS) entry which is preliminary data.</text>
</comment>
<protein>
    <submittedName>
        <fullName evidence="2">Hint domain-containing protein</fullName>
    </submittedName>
</protein>
<dbReference type="InterPro" id="IPR028992">
    <property type="entry name" value="Hedgehog/Intein_dom"/>
</dbReference>
<dbReference type="Gene3D" id="2.170.16.10">
    <property type="entry name" value="Hedgehog/Intein (Hint) domain"/>
    <property type="match status" value="1"/>
</dbReference>
<feature type="domain" description="Hedgehog/Intein (Hint)" evidence="1">
    <location>
        <begin position="86"/>
        <end position="232"/>
    </location>
</feature>
<sequence>MKSSLLSVITLAGSTATYYVFFPHQGGNSTTTPVEVGDRSTVLVIPVQPDYPPFDPTKTYNWTRTGSKAIIDVAASPIPPSYLSQPCFTTGTLIRTATGPRPVESLQAGDLVMTRDHGLRPVAWTGGRHLSARHLDIAPNLRPVLIRRGALGAGLPVRDLLVSPQHRVLIRSKIAERLTGEAEALVAARHLCGMPGIAVINPANGVGYYHILFDRHEIVESNGCWTESLFTGTQALASISPAALREIRAIFPELFQPHPSPRSGARRFLDGRDAKELLRRHIKNSKPLIV</sequence>
<accession>A0A5C6SA70</accession>
<dbReference type="AlphaFoldDB" id="A0A5C6SA70"/>